<accession>A0AA36N641</accession>
<organism evidence="2 3">
    <name type="scientific">Effrenium voratum</name>
    <dbReference type="NCBI Taxonomy" id="2562239"/>
    <lineage>
        <taxon>Eukaryota</taxon>
        <taxon>Sar</taxon>
        <taxon>Alveolata</taxon>
        <taxon>Dinophyceae</taxon>
        <taxon>Suessiales</taxon>
        <taxon>Symbiodiniaceae</taxon>
        <taxon>Effrenium</taxon>
    </lineage>
</organism>
<dbReference type="EMBL" id="CAUJNA010002225">
    <property type="protein sequence ID" value="CAJ1391899.1"/>
    <property type="molecule type" value="Genomic_DNA"/>
</dbReference>
<dbReference type="Proteomes" id="UP001178507">
    <property type="component" value="Unassembled WGS sequence"/>
</dbReference>
<dbReference type="EMBL" id="CAUJNA010002225">
    <property type="protein sequence ID" value="CAJ1391900.1"/>
    <property type="molecule type" value="Genomic_DNA"/>
</dbReference>
<gene>
    <name evidence="1" type="ORF">EVOR1521_LOCUS17136</name>
    <name evidence="2" type="ORF">EVOR1521_LOCUS17137</name>
</gene>
<reference evidence="2" key="1">
    <citation type="submission" date="2023-08" db="EMBL/GenBank/DDBJ databases">
        <authorList>
            <person name="Chen Y."/>
            <person name="Shah S."/>
            <person name="Dougan E. K."/>
            <person name="Thang M."/>
            <person name="Chan C."/>
        </authorList>
    </citation>
    <scope>NUCLEOTIDE SEQUENCE</scope>
</reference>
<dbReference type="AlphaFoldDB" id="A0AA36N641"/>
<proteinExistence type="predicted"/>
<protein>
    <submittedName>
        <fullName evidence="2">Uncharacterized protein</fullName>
    </submittedName>
</protein>
<evidence type="ECO:0000313" key="2">
    <source>
        <dbReference type="EMBL" id="CAJ1391900.1"/>
    </source>
</evidence>
<comment type="caution">
    <text evidence="2">The sequence shown here is derived from an EMBL/GenBank/DDBJ whole genome shotgun (WGS) entry which is preliminary data.</text>
</comment>
<sequence>MSWLRVRKFLEQLRHSLEPGLEDVIMIIPRALPSLPARSRRTMLTSSNVLKVSANRRRTVPAVLALLSTEEQESHSCSKTCECAGQAPVALCPPRRWSSSTNGILVQCPRKSWAAPPFLSPGIEACDLRHLEHSLPKVFSKSGVHCACAKAVRARNFQLPLRLLTVCG</sequence>
<evidence type="ECO:0000313" key="1">
    <source>
        <dbReference type="EMBL" id="CAJ1391899.1"/>
    </source>
</evidence>
<keyword evidence="3" id="KW-1185">Reference proteome</keyword>
<name>A0AA36N641_9DINO</name>
<evidence type="ECO:0000313" key="3">
    <source>
        <dbReference type="Proteomes" id="UP001178507"/>
    </source>
</evidence>